<feature type="transmembrane region" description="Helical" evidence="6">
    <location>
        <begin position="217"/>
        <end position="238"/>
    </location>
</feature>
<dbReference type="InterPro" id="IPR001633">
    <property type="entry name" value="EAL_dom"/>
</dbReference>
<evidence type="ECO:0000256" key="2">
    <source>
        <dbReference type="ARBA" id="ARBA00022475"/>
    </source>
</evidence>
<evidence type="ECO:0000256" key="1">
    <source>
        <dbReference type="ARBA" id="ARBA00004651"/>
    </source>
</evidence>
<dbReference type="CDD" id="cd06225">
    <property type="entry name" value="HAMP"/>
    <property type="match status" value="1"/>
</dbReference>
<dbReference type="eggNOG" id="COG5001">
    <property type="taxonomic scope" value="Bacteria"/>
</dbReference>
<keyword evidence="5 6" id="KW-0472">Membrane</keyword>
<dbReference type="PATRIC" id="fig|572479.3.peg.1343"/>
<keyword evidence="11" id="KW-1185">Reference proteome</keyword>
<dbReference type="NCBIfam" id="TIGR00254">
    <property type="entry name" value="GGDEF"/>
    <property type="match status" value="1"/>
</dbReference>
<dbReference type="InterPro" id="IPR000160">
    <property type="entry name" value="GGDEF_dom"/>
</dbReference>
<gene>
    <name evidence="10" type="ordered locus">Hprae_1328</name>
</gene>
<keyword evidence="4 6" id="KW-1133">Transmembrane helix</keyword>
<dbReference type="Pfam" id="PF00990">
    <property type="entry name" value="GGDEF"/>
    <property type="match status" value="1"/>
</dbReference>
<dbReference type="PROSITE" id="PS50883">
    <property type="entry name" value="EAL"/>
    <property type="match status" value="1"/>
</dbReference>
<dbReference type="InterPro" id="IPR004010">
    <property type="entry name" value="Double_Cache_2"/>
</dbReference>
<dbReference type="OrthoDB" id="9762141at2"/>
<comment type="subcellular location">
    <subcellularLocation>
        <location evidence="1">Cell membrane</location>
        <topology evidence="1">Multi-pass membrane protein</topology>
    </subcellularLocation>
</comment>
<evidence type="ECO:0000313" key="11">
    <source>
        <dbReference type="Proteomes" id="UP000006866"/>
    </source>
</evidence>
<dbReference type="GO" id="GO:0007165">
    <property type="term" value="P:signal transduction"/>
    <property type="evidence" value="ECO:0007669"/>
    <property type="project" value="InterPro"/>
</dbReference>
<dbReference type="Gene3D" id="3.20.20.450">
    <property type="entry name" value="EAL domain"/>
    <property type="match status" value="1"/>
</dbReference>
<dbReference type="RefSeq" id="WP_014553488.1">
    <property type="nucleotide sequence ID" value="NC_017455.1"/>
</dbReference>
<proteinExistence type="predicted"/>
<reference evidence="10 11" key="2">
    <citation type="journal article" date="2011" name="Stand. Genomic Sci.">
        <title>Complete genome sequence of the extremely halophilic Halanaerobium praevalens type strain (GSL).</title>
        <authorList>
            <person name="Ivanova N."/>
            <person name="Sikorski J."/>
            <person name="Chertkov O."/>
            <person name="Nolan M."/>
            <person name="Lucas S."/>
            <person name="Hammon N."/>
            <person name="Deshpande S."/>
            <person name="Cheng J.F."/>
            <person name="Tapia R."/>
            <person name="Han C."/>
            <person name="Goodwin L."/>
            <person name="Pitluck S."/>
            <person name="Huntemann M."/>
            <person name="Liolios K."/>
            <person name="Pagani I."/>
            <person name="Mavromatis K."/>
            <person name="Ovchinikova G."/>
            <person name="Pati A."/>
            <person name="Chen A."/>
            <person name="Palaniappan K."/>
            <person name="Land M."/>
            <person name="Hauser L."/>
            <person name="Brambilla E.M."/>
            <person name="Kannan K.P."/>
            <person name="Rohde M."/>
            <person name="Tindall B.J."/>
            <person name="Goker M."/>
            <person name="Detter J.C."/>
            <person name="Woyke T."/>
            <person name="Bristow J."/>
            <person name="Eisen J.A."/>
            <person name="Markowitz V."/>
            <person name="Hugenholtz P."/>
            <person name="Kyrpides N.C."/>
            <person name="Klenk H.P."/>
            <person name="Lapidus A."/>
        </authorList>
    </citation>
    <scope>NUCLEOTIDE SEQUENCE [LARGE SCALE GENOMIC DNA]</scope>
    <source>
        <strain evidence="11">ATCC 33744 / DSM 2228 / GSL</strain>
    </source>
</reference>
<feature type="domain" description="HAMP" evidence="8">
    <location>
        <begin position="240"/>
        <end position="292"/>
    </location>
</feature>
<dbReference type="Gene3D" id="3.30.450.20">
    <property type="entry name" value="PAS domain"/>
    <property type="match status" value="1"/>
</dbReference>
<evidence type="ECO:0000256" key="4">
    <source>
        <dbReference type="ARBA" id="ARBA00022989"/>
    </source>
</evidence>
<dbReference type="SMART" id="SM00267">
    <property type="entry name" value="GGDEF"/>
    <property type="match status" value="1"/>
</dbReference>
<dbReference type="InterPro" id="IPR033480">
    <property type="entry name" value="sCache_2"/>
</dbReference>
<feature type="transmembrane region" description="Helical" evidence="6">
    <location>
        <begin position="12"/>
        <end position="36"/>
    </location>
</feature>
<dbReference type="InterPro" id="IPR035919">
    <property type="entry name" value="EAL_sf"/>
</dbReference>
<dbReference type="InterPro" id="IPR050706">
    <property type="entry name" value="Cyclic-di-GMP_PDE-like"/>
</dbReference>
<keyword evidence="2" id="KW-1003">Cell membrane</keyword>
<protein>
    <submittedName>
        <fullName evidence="10">Diguanylate cyclase/phosphodiesterase with extracellular sensor</fullName>
    </submittedName>
</protein>
<reference evidence="11" key="1">
    <citation type="submission" date="2010-10" db="EMBL/GenBank/DDBJ databases">
        <title>The complete genome of Halanaerobium praevalens DSM 2228.</title>
        <authorList>
            <consortium name="US DOE Joint Genome Institute (JGI-PGF)"/>
            <person name="Lucas S."/>
            <person name="Copeland A."/>
            <person name="Lapidus A."/>
            <person name="Glavina del Rio T."/>
            <person name="Dalin E."/>
            <person name="Tice H."/>
            <person name="Bruce D."/>
            <person name="Goodwin L."/>
            <person name="Pitluck S."/>
            <person name="Kyrpides N."/>
            <person name="Mavromatis K."/>
            <person name="Ivanova N."/>
            <person name="Ovchinnikova G."/>
            <person name="Chertkov O."/>
            <person name="Detter J.C."/>
            <person name="Han C."/>
            <person name="Larimer F."/>
            <person name="Land M."/>
            <person name="Hauser L."/>
            <person name="Markowitz V."/>
            <person name="Cheng J.-F."/>
            <person name="Hugenholtz P."/>
            <person name="Woyke T."/>
            <person name="Wu D."/>
            <person name="Tindall B."/>
            <person name="Pomrenke H.G."/>
            <person name="Brambilla E."/>
            <person name="Klenk H.-P."/>
            <person name="Eisen J.A."/>
        </authorList>
    </citation>
    <scope>NUCLEOTIDE SEQUENCE [LARGE SCALE GENOMIC DNA]</scope>
    <source>
        <strain evidence="11">ATCC 33744 / DSM 2228 / GSL</strain>
    </source>
</reference>
<evidence type="ECO:0000256" key="6">
    <source>
        <dbReference type="SAM" id="Phobius"/>
    </source>
</evidence>
<dbReference type="SMART" id="SM00052">
    <property type="entry name" value="EAL"/>
    <property type="match status" value="1"/>
</dbReference>
<name>E3DMX2_HALPG</name>
<sequence>MKILKKLSIQNKILLGIGISFILAMILLLLVIIFQFEDLLNENKNLIEAELLERKYDKYETLVKSRAEILSDIYAIRLREREIRAEKETDLDMKKFMNELNKRTNVDKFYFYIYDLDGNLISLPPNPELEGENRIDLKINGVPIIKNMINIIKKDGQGRYKYPYYNPVNDKIETKYSYLKKIEGTDLLIGAGGYESSYSNIVDNLLAKITTTRNETIYLFLVSFLVITLIISSIIFYISQSINKNIKKIISGFKRVENGQLNFKLNLNSGDEFETVVLGFNQMLTKIKNLSYNDPLTGLPNLNFLENNLKDNLNNLKKEEKIYLFTLDIANLSLINSSYGYQKANEILKEMYQRLSKILDKRITIARKNDEFIFYFVTKKNKEQIKKYAKNILNKLSKPYEINGNLTYLKLKIGIGINKKEDNYLELIRKSRLAVYFIDQKDQIKFFNQNMKGELVSKFDLESKLRQALAKDEFELYYQPQLKSENNQVIGVEALIRWYHPEEGMISPGKFIPQAEENGMILKLGDWVLKEAISQLKNWQDKGYNNLIMAVNIAPQQFMQGDFVKKIKKLLFEYQIEAQSLELEITERTVIKDIEYTIEVLNDLQKLGVQISIDDFGTGYSSLEYLNRFALNKLKIDKSFVHQSSNLNIVKTIIMMGNNLNLNVVAEGVETKAELDFLIQNKCHYYQGYYFAKPQNAIDVEKYFRKI</sequence>
<dbReference type="SMART" id="SM01049">
    <property type="entry name" value="Cache_2"/>
    <property type="match status" value="1"/>
</dbReference>
<evidence type="ECO:0000313" key="10">
    <source>
        <dbReference type="EMBL" id="ADO77461.1"/>
    </source>
</evidence>
<dbReference type="PROSITE" id="PS50885">
    <property type="entry name" value="HAMP"/>
    <property type="match status" value="1"/>
</dbReference>
<dbReference type="KEGG" id="hpk:Hprae_1328"/>
<dbReference type="PROSITE" id="PS50887">
    <property type="entry name" value="GGDEF"/>
    <property type="match status" value="1"/>
</dbReference>
<evidence type="ECO:0000259" key="7">
    <source>
        <dbReference type="PROSITE" id="PS50883"/>
    </source>
</evidence>
<dbReference type="Pfam" id="PF08269">
    <property type="entry name" value="dCache_2"/>
    <property type="match status" value="1"/>
</dbReference>
<dbReference type="PANTHER" id="PTHR33121">
    <property type="entry name" value="CYCLIC DI-GMP PHOSPHODIESTERASE PDEF"/>
    <property type="match status" value="1"/>
</dbReference>
<dbReference type="InterPro" id="IPR003660">
    <property type="entry name" value="HAMP_dom"/>
</dbReference>
<dbReference type="Proteomes" id="UP000006866">
    <property type="component" value="Chromosome"/>
</dbReference>
<dbReference type="Gene3D" id="6.10.340.10">
    <property type="match status" value="1"/>
</dbReference>
<dbReference type="EMBL" id="CP002175">
    <property type="protein sequence ID" value="ADO77461.1"/>
    <property type="molecule type" value="Genomic_DNA"/>
</dbReference>
<accession>E3DMX2</accession>
<dbReference type="PANTHER" id="PTHR33121:SF70">
    <property type="entry name" value="SIGNALING PROTEIN YKOW"/>
    <property type="match status" value="1"/>
</dbReference>
<evidence type="ECO:0000256" key="3">
    <source>
        <dbReference type="ARBA" id="ARBA00022692"/>
    </source>
</evidence>
<dbReference type="CDD" id="cd01948">
    <property type="entry name" value="EAL"/>
    <property type="match status" value="1"/>
</dbReference>
<dbReference type="Gene3D" id="3.30.70.270">
    <property type="match status" value="1"/>
</dbReference>
<dbReference type="GO" id="GO:0005886">
    <property type="term" value="C:plasma membrane"/>
    <property type="evidence" value="ECO:0007669"/>
    <property type="project" value="UniProtKB-SubCell"/>
</dbReference>
<keyword evidence="3 6" id="KW-0812">Transmembrane</keyword>
<dbReference type="AlphaFoldDB" id="E3DMX2"/>
<evidence type="ECO:0000259" key="8">
    <source>
        <dbReference type="PROSITE" id="PS50885"/>
    </source>
</evidence>
<dbReference type="GO" id="GO:0071111">
    <property type="term" value="F:cyclic-guanylate-specific phosphodiesterase activity"/>
    <property type="evidence" value="ECO:0007669"/>
    <property type="project" value="InterPro"/>
</dbReference>
<dbReference type="InterPro" id="IPR029787">
    <property type="entry name" value="Nucleotide_cyclase"/>
</dbReference>
<evidence type="ECO:0000256" key="5">
    <source>
        <dbReference type="ARBA" id="ARBA00023136"/>
    </source>
</evidence>
<dbReference type="SUPFAM" id="SSF141868">
    <property type="entry name" value="EAL domain-like"/>
    <property type="match status" value="1"/>
</dbReference>
<dbReference type="Pfam" id="PF00563">
    <property type="entry name" value="EAL"/>
    <property type="match status" value="1"/>
</dbReference>
<dbReference type="STRING" id="572479.Hprae_1328"/>
<feature type="domain" description="EAL" evidence="7">
    <location>
        <begin position="458"/>
        <end position="707"/>
    </location>
</feature>
<dbReference type="SUPFAM" id="SSF55073">
    <property type="entry name" value="Nucleotide cyclase"/>
    <property type="match status" value="1"/>
</dbReference>
<organism evidence="10 11">
    <name type="scientific">Halanaerobium praevalens (strain ATCC 33744 / DSM 2228 / GSL)</name>
    <dbReference type="NCBI Taxonomy" id="572479"/>
    <lineage>
        <taxon>Bacteria</taxon>
        <taxon>Bacillati</taxon>
        <taxon>Bacillota</taxon>
        <taxon>Clostridia</taxon>
        <taxon>Halanaerobiales</taxon>
        <taxon>Halanaerobiaceae</taxon>
        <taxon>Halanaerobium</taxon>
    </lineage>
</organism>
<dbReference type="InterPro" id="IPR043128">
    <property type="entry name" value="Rev_trsase/Diguanyl_cyclase"/>
</dbReference>
<dbReference type="HOGENOM" id="CLU_000445_70_44_9"/>
<dbReference type="FunFam" id="3.20.20.450:FF:000001">
    <property type="entry name" value="Cyclic di-GMP phosphodiesterase yahA"/>
    <property type="match status" value="1"/>
</dbReference>
<feature type="domain" description="GGDEF" evidence="9">
    <location>
        <begin position="320"/>
        <end position="449"/>
    </location>
</feature>
<evidence type="ECO:0000259" key="9">
    <source>
        <dbReference type="PROSITE" id="PS50887"/>
    </source>
</evidence>